<evidence type="ECO:0000256" key="1">
    <source>
        <dbReference type="ARBA" id="ARBA00004167"/>
    </source>
</evidence>
<feature type="compositionally biased region" description="Gly residues" evidence="5">
    <location>
        <begin position="45"/>
        <end position="58"/>
    </location>
</feature>
<feature type="transmembrane region" description="Helical" evidence="6">
    <location>
        <begin position="256"/>
        <end position="276"/>
    </location>
</feature>
<dbReference type="InterPro" id="IPR051694">
    <property type="entry name" value="Immunoregulatory_rcpt-like"/>
</dbReference>
<evidence type="ECO:0000256" key="6">
    <source>
        <dbReference type="SAM" id="Phobius"/>
    </source>
</evidence>
<feature type="compositionally biased region" description="Low complexity" evidence="5">
    <location>
        <begin position="214"/>
        <end position="241"/>
    </location>
</feature>
<accession>A0A8H4JD04</accession>
<evidence type="ECO:0000313" key="7">
    <source>
        <dbReference type="EMBL" id="KAF4419486.1"/>
    </source>
</evidence>
<feature type="compositionally biased region" description="Basic and acidic residues" evidence="5">
    <location>
        <begin position="8"/>
        <end position="18"/>
    </location>
</feature>
<comment type="subcellular location">
    <subcellularLocation>
        <location evidence="1">Membrane</location>
        <topology evidence="1">Single-pass membrane protein</topology>
    </subcellularLocation>
</comment>
<evidence type="ECO:0000256" key="5">
    <source>
        <dbReference type="SAM" id="MobiDB-lite"/>
    </source>
</evidence>
<evidence type="ECO:0000256" key="4">
    <source>
        <dbReference type="ARBA" id="ARBA00023136"/>
    </source>
</evidence>
<feature type="compositionally biased region" description="Polar residues" evidence="5">
    <location>
        <begin position="22"/>
        <end position="39"/>
    </location>
</feature>
<feature type="region of interest" description="Disordered" evidence="5">
    <location>
        <begin position="296"/>
        <end position="373"/>
    </location>
</feature>
<proteinExistence type="predicted"/>
<keyword evidence="8" id="KW-1185">Reference proteome</keyword>
<dbReference type="PANTHER" id="PTHR15549">
    <property type="entry name" value="PAIRED IMMUNOGLOBULIN-LIKE TYPE 2 RECEPTOR"/>
    <property type="match status" value="1"/>
</dbReference>
<feature type="region of interest" description="Disordered" evidence="5">
    <location>
        <begin position="204"/>
        <end position="246"/>
    </location>
</feature>
<dbReference type="OrthoDB" id="5240751at2759"/>
<dbReference type="EMBL" id="JAADJF010000380">
    <property type="protein sequence ID" value="KAF4419486.1"/>
    <property type="molecule type" value="Genomic_DNA"/>
</dbReference>
<feature type="compositionally biased region" description="Polar residues" evidence="5">
    <location>
        <begin position="357"/>
        <end position="368"/>
    </location>
</feature>
<evidence type="ECO:0000256" key="2">
    <source>
        <dbReference type="ARBA" id="ARBA00022692"/>
    </source>
</evidence>
<feature type="region of interest" description="Disordered" evidence="5">
    <location>
        <begin position="1"/>
        <end position="60"/>
    </location>
</feature>
<keyword evidence="3 6" id="KW-1133">Transmembrane helix</keyword>
<dbReference type="GO" id="GO:0071944">
    <property type="term" value="C:cell periphery"/>
    <property type="evidence" value="ECO:0007669"/>
    <property type="project" value="UniProtKB-ARBA"/>
</dbReference>
<evidence type="ECO:0000313" key="8">
    <source>
        <dbReference type="Proteomes" id="UP000536711"/>
    </source>
</evidence>
<protein>
    <recommendedName>
        <fullName evidence="9">Mid2 domain-containing protein</fullName>
    </recommendedName>
</protein>
<dbReference type="CDD" id="cd12087">
    <property type="entry name" value="TM_EGFR-like"/>
    <property type="match status" value="1"/>
</dbReference>
<keyword evidence="2 6" id="KW-0812">Transmembrane</keyword>
<evidence type="ECO:0008006" key="9">
    <source>
        <dbReference type="Google" id="ProtNLM"/>
    </source>
</evidence>
<dbReference type="Proteomes" id="UP000536711">
    <property type="component" value="Unassembled WGS sequence"/>
</dbReference>
<dbReference type="GO" id="GO:0016020">
    <property type="term" value="C:membrane"/>
    <property type="evidence" value="ECO:0007669"/>
    <property type="project" value="UniProtKB-SubCell"/>
</dbReference>
<reference evidence="7 8" key="1">
    <citation type="submission" date="2020-01" db="EMBL/GenBank/DDBJ databases">
        <title>Identification and distribution of gene clusters putatively required for synthesis of sphingolipid metabolism inhibitors in phylogenetically diverse species of the filamentous fungus Fusarium.</title>
        <authorList>
            <person name="Kim H.-S."/>
            <person name="Busman M."/>
            <person name="Brown D.W."/>
            <person name="Divon H."/>
            <person name="Uhlig S."/>
            <person name="Proctor R.H."/>
        </authorList>
    </citation>
    <scope>NUCLEOTIDE SEQUENCE [LARGE SCALE GENOMIC DNA]</scope>
    <source>
        <strain evidence="7 8">NRRL 13308</strain>
    </source>
</reference>
<gene>
    <name evidence="7" type="ORF">FACUT_11474</name>
</gene>
<sequence>MEQIANQIDRDDTGDIVKDMQSAPSSTNINILSPSSNADSDGDVDGPGNGNTSVGGGSSSQTKVIVFNSTNFEDHYVFQLKHINKTIIGFSKTDPKTTLDVVQWQVINDGNIDPLDDAEFSNPKSGGQLIDGMDALLGMRHALFDNNSVTLNFNFAGRTSKYYGKEMYIQIDWKKDGASGYTKTELFTVTNTDNITEITELETQLKEDNSQQGTLESTTSSSTSATATLSPSSTSGAEKSSSGGGGGLSTGATAGIAVGAVIGGLLIIGALVWFFLRRRRRSKKAGDEYVTQQTYAVDKETHGRATDSPNSPYSDENHMQPVALGSLDRDRGVAPTPPPGGVPRSSIGSHGRAAHSGAQTPQGMSSNVAHLVEDGMTVDEIRRLEEEERQLDDEIERAARR</sequence>
<evidence type="ECO:0000256" key="3">
    <source>
        <dbReference type="ARBA" id="ARBA00022989"/>
    </source>
</evidence>
<keyword evidence="4 6" id="KW-0472">Membrane</keyword>
<name>A0A8H4JD04_9HYPO</name>
<dbReference type="AlphaFoldDB" id="A0A8H4JD04"/>
<comment type="caution">
    <text evidence="7">The sequence shown here is derived from an EMBL/GenBank/DDBJ whole genome shotgun (WGS) entry which is preliminary data.</text>
</comment>
<dbReference type="PANTHER" id="PTHR15549:SF26">
    <property type="entry name" value="AXIAL BUDDING PATTERN PROTEIN 2-RELATED"/>
    <property type="match status" value="1"/>
</dbReference>
<organism evidence="7 8">
    <name type="scientific">Fusarium acutatum</name>
    <dbReference type="NCBI Taxonomy" id="78861"/>
    <lineage>
        <taxon>Eukaryota</taxon>
        <taxon>Fungi</taxon>
        <taxon>Dikarya</taxon>
        <taxon>Ascomycota</taxon>
        <taxon>Pezizomycotina</taxon>
        <taxon>Sordariomycetes</taxon>
        <taxon>Hypocreomycetidae</taxon>
        <taxon>Hypocreales</taxon>
        <taxon>Nectriaceae</taxon>
        <taxon>Fusarium</taxon>
        <taxon>Fusarium fujikuroi species complex</taxon>
    </lineage>
</organism>